<sequence length="343" mass="38521">MNDLLSIDELRLALTHIPADDRETWVNIGNAVKTEYGDDGWFAWDEWSQGGESYNAKDAQSVWRSLQVGNNRMGTIIHHAQQNGWKRERQDMTAADRKRMKAEQEERRKARQAEIEADEKRREAMRDAVAMACRHFIKKHCVREGQSAYLNAKQVGAFGVWFPRCSVVISIDDQAQRADVWPGMEVKRFFEELPQPRPDHISFMRIQQGDVVVPLRDANGKVVSIQLIKPNGTKLFPKYGRKAGTWHRIGDASEADVVAVAEGYATAASIHMATGWPVAVALDAGNLQRVVPLLGQLYQQARLVICGDDDPQVKDNPGRKKAEEIAQAMHAVAVFPQLSQEAA</sequence>
<evidence type="ECO:0000259" key="3">
    <source>
        <dbReference type="Pfam" id="PF13362"/>
    </source>
</evidence>
<dbReference type="OrthoDB" id="9763644at2"/>
<dbReference type="GO" id="GO:0016817">
    <property type="term" value="F:hydrolase activity, acting on acid anhydrides"/>
    <property type="evidence" value="ECO:0007669"/>
    <property type="project" value="InterPro"/>
</dbReference>
<organism evidence="4 5">
    <name type="scientific">Vreelandella alkaliphila</name>
    <dbReference type="NCBI Taxonomy" id="272774"/>
    <lineage>
        <taxon>Bacteria</taxon>
        <taxon>Pseudomonadati</taxon>
        <taxon>Pseudomonadota</taxon>
        <taxon>Gammaproteobacteria</taxon>
        <taxon>Oceanospirillales</taxon>
        <taxon>Halomonadaceae</taxon>
        <taxon>Vreelandella</taxon>
    </lineage>
</organism>
<dbReference type="Pfam" id="PF13362">
    <property type="entry name" value="Toprim_3"/>
    <property type="match status" value="1"/>
</dbReference>
<evidence type="ECO:0000259" key="2">
    <source>
        <dbReference type="Pfam" id="PF08707"/>
    </source>
</evidence>
<dbReference type="InterPro" id="IPR006171">
    <property type="entry name" value="TOPRIM_dom"/>
</dbReference>
<name>A0A7C9JT39_9GAMM</name>
<feature type="domain" description="Primase C-terminal 2" evidence="2">
    <location>
        <begin position="13"/>
        <end position="80"/>
    </location>
</feature>
<dbReference type="Pfam" id="PF08707">
    <property type="entry name" value="PriCT_2"/>
    <property type="match status" value="1"/>
</dbReference>
<protein>
    <submittedName>
        <fullName evidence="4">Toprim domain-containing protein</fullName>
    </submittedName>
</protein>
<evidence type="ECO:0000313" key="5">
    <source>
        <dbReference type="Proteomes" id="UP000480312"/>
    </source>
</evidence>
<evidence type="ECO:0000256" key="1">
    <source>
        <dbReference type="SAM" id="MobiDB-lite"/>
    </source>
</evidence>
<proteinExistence type="predicted"/>
<dbReference type="InterPro" id="IPR014819">
    <property type="entry name" value="PriCT_2"/>
</dbReference>
<feature type="domain" description="Toprim" evidence="3">
    <location>
        <begin position="258"/>
        <end position="331"/>
    </location>
</feature>
<dbReference type="Proteomes" id="UP000480312">
    <property type="component" value="Unassembled WGS sequence"/>
</dbReference>
<comment type="caution">
    <text evidence="4">The sequence shown here is derived from an EMBL/GenBank/DDBJ whole genome shotgun (WGS) entry which is preliminary data.</text>
</comment>
<gene>
    <name evidence="4" type="ORF">GPL32_08365</name>
</gene>
<dbReference type="AlphaFoldDB" id="A0A7C9JT39"/>
<evidence type="ECO:0000313" key="4">
    <source>
        <dbReference type="EMBL" id="NDL70523.1"/>
    </source>
</evidence>
<accession>A0A7C9JT39</accession>
<dbReference type="EMBL" id="JAAEHK010000009">
    <property type="protein sequence ID" value="NDL70523.1"/>
    <property type="molecule type" value="Genomic_DNA"/>
</dbReference>
<feature type="region of interest" description="Disordered" evidence="1">
    <location>
        <begin position="83"/>
        <end position="119"/>
    </location>
</feature>
<reference evidence="4 5" key="1">
    <citation type="submission" date="2020-01" db="EMBL/GenBank/DDBJ databases">
        <title>Whole genome sequencing of Halomonas alkaliphila strain LS44.</title>
        <authorList>
            <person name="Kumar S."/>
            <person name="Paul D."/>
            <person name="Shouche Y."/>
            <person name="Suryavanshi M.V."/>
        </authorList>
    </citation>
    <scope>NUCLEOTIDE SEQUENCE [LARGE SCALE GENOMIC DNA]</scope>
    <source>
        <strain evidence="4 5">LS44</strain>
    </source>
</reference>
<dbReference type="RefSeq" id="WP_162218413.1">
    <property type="nucleotide sequence ID" value="NZ_JAAEHK010000009.1"/>
</dbReference>
<feature type="compositionally biased region" description="Basic and acidic residues" evidence="1">
    <location>
        <begin position="85"/>
        <end position="119"/>
    </location>
</feature>